<evidence type="ECO:0000313" key="3">
    <source>
        <dbReference type="EMBL" id="GAA5125163.1"/>
    </source>
</evidence>
<dbReference type="InterPro" id="IPR023299">
    <property type="entry name" value="ATPase_P-typ_cyto_dom_N"/>
</dbReference>
<evidence type="ECO:0008006" key="5">
    <source>
        <dbReference type="Google" id="ProtNLM"/>
    </source>
</evidence>
<gene>
    <name evidence="3" type="ORF">GCM10023320_39330</name>
</gene>
<evidence type="ECO:0000313" key="4">
    <source>
        <dbReference type="Proteomes" id="UP001500804"/>
    </source>
</evidence>
<dbReference type="PROSITE" id="PS51257">
    <property type="entry name" value="PROKAR_LIPOPROTEIN"/>
    <property type="match status" value="1"/>
</dbReference>
<feature type="transmembrane region" description="Helical" evidence="2">
    <location>
        <begin position="374"/>
        <end position="391"/>
    </location>
</feature>
<feature type="transmembrane region" description="Helical" evidence="2">
    <location>
        <begin position="351"/>
        <end position="368"/>
    </location>
</feature>
<feature type="transmembrane region" description="Helical" evidence="2">
    <location>
        <begin position="39"/>
        <end position="61"/>
    </location>
</feature>
<dbReference type="Gene3D" id="3.40.50.1000">
    <property type="entry name" value="HAD superfamily/HAD-like"/>
    <property type="match status" value="1"/>
</dbReference>
<name>A0ABP9NPC7_9PSEU</name>
<evidence type="ECO:0000256" key="2">
    <source>
        <dbReference type="SAM" id="Phobius"/>
    </source>
</evidence>
<proteinExistence type="predicted"/>
<keyword evidence="2" id="KW-0812">Transmembrane</keyword>
<dbReference type="SUPFAM" id="SSF81660">
    <property type="entry name" value="Metal cation-transporting ATPase, ATP-binding domain N"/>
    <property type="match status" value="1"/>
</dbReference>
<dbReference type="InterPro" id="IPR023214">
    <property type="entry name" value="HAD_sf"/>
</dbReference>
<dbReference type="PANTHER" id="PTHR43520">
    <property type="entry name" value="ATP7, ISOFORM B"/>
    <property type="match status" value="1"/>
</dbReference>
<organism evidence="3 4">
    <name type="scientific">Pseudonocardia adelaidensis</name>
    <dbReference type="NCBI Taxonomy" id="648754"/>
    <lineage>
        <taxon>Bacteria</taxon>
        <taxon>Bacillati</taxon>
        <taxon>Actinomycetota</taxon>
        <taxon>Actinomycetes</taxon>
        <taxon>Pseudonocardiales</taxon>
        <taxon>Pseudonocardiaceae</taxon>
        <taxon>Pseudonocardia</taxon>
    </lineage>
</organism>
<comment type="caution">
    <text evidence="3">The sequence shown here is derived from an EMBL/GenBank/DDBJ whole genome shotgun (WGS) entry which is preliminary data.</text>
</comment>
<dbReference type="PANTHER" id="PTHR43520:SF8">
    <property type="entry name" value="P-TYPE CU(+) TRANSPORTER"/>
    <property type="match status" value="1"/>
</dbReference>
<dbReference type="Proteomes" id="UP001500804">
    <property type="component" value="Unassembled WGS sequence"/>
</dbReference>
<accession>A0ABP9NPC7</accession>
<keyword evidence="2" id="KW-0472">Membrane</keyword>
<keyword evidence="1" id="KW-1278">Translocase</keyword>
<protein>
    <recommendedName>
        <fullName evidence="5">P-type E1-E2 ATPase</fullName>
    </recommendedName>
</protein>
<keyword evidence="2" id="KW-1133">Transmembrane helix</keyword>
<reference evidence="4" key="1">
    <citation type="journal article" date="2019" name="Int. J. Syst. Evol. Microbiol.">
        <title>The Global Catalogue of Microorganisms (GCM) 10K type strain sequencing project: providing services to taxonomists for standard genome sequencing and annotation.</title>
        <authorList>
            <consortium name="The Broad Institute Genomics Platform"/>
            <consortium name="The Broad Institute Genome Sequencing Center for Infectious Disease"/>
            <person name="Wu L."/>
            <person name="Ma J."/>
        </authorList>
    </citation>
    <scope>NUCLEOTIDE SEQUENCE [LARGE SCALE GENOMIC DNA]</scope>
    <source>
        <strain evidence="4">JCM 18302</strain>
    </source>
</reference>
<evidence type="ECO:0000256" key="1">
    <source>
        <dbReference type="ARBA" id="ARBA00022967"/>
    </source>
</evidence>
<sequence>MTDGRVESAAAGVVGTVALAVLGCQLAGGAPLTDAAGAALAVLLVAAPTALHLATGLPRLVGTERAARLGALVCRGDAFAAARCVDTALLTGTGTLTGGALGVHAVHAVDGVPHADVLRLAGAVAQQSERPIDRAIACATPRLPGVAEFDAVADLGARGIVAEVVGAPGEEQRVIAHAVLVGGAGLLAAHDIDPPAVPATAGCTAVAVAWDGIARGVLQVGPDVAAATAAAVGRLTALGVRPVLVAAEEAAVALAVAERAGIAPDAVHAGIAPREVAPLVRELPGRVAVIACSERYGPALDAADLAVRLPPHGDAPGAQHPVLTLVHADLAAAVDALGSARHTAAVIRMNLLFSLACATVLLPVTAIGLLGPSLAAAGTAACAAVLAVNSVRSQRATTTGG</sequence>
<dbReference type="EMBL" id="BAABJO010000013">
    <property type="protein sequence ID" value="GAA5125163.1"/>
    <property type="molecule type" value="Genomic_DNA"/>
</dbReference>
<keyword evidence="4" id="KW-1185">Reference proteome</keyword>
<dbReference type="SUPFAM" id="SSF56784">
    <property type="entry name" value="HAD-like"/>
    <property type="match status" value="1"/>
</dbReference>
<dbReference type="Gene3D" id="3.40.1110.10">
    <property type="entry name" value="Calcium-transporting ATPase, cytoplasmic domain N"/>
    <property type="match status" value="1"/>
</dbReference>
<dbReference type="RefSeq" id="WP_345606634.1">
    <property type="nucleotide sequence ID" value="NZ_BAABJO010000013.1"/>
</dbReference>
<dbReference type="InterPro" id="IPR036412">
    <property type="entry name" value="HAD-like_sf"/>
</dbReference>